<sequence length="139" mass="16237">MEFPAGYFEEAWDEYYVEFEAMIGHAAEVCPNANFFSQYWHNLAVIRHSYEMPSSFASQESYRTPYLDASILTGRVAERLVDLEEEGLEIESAEDVPNWARVSGVDIRFDSDGRRAYLQYMRQRTKDGKRDVIAECLQW</sequence>
<accession>A0A9P6VGK4</accession>
<keyword evidence="2" id="KW-1185">Reference proteome</keyword>
<dbReference type="Proteomes" id="UP000785200">
    <property type="component" value="Unassembled WGS sequence"/>
</dbReference>
<evidence type="ECO:0000313" key="2">
    <source>
        <dbReference type="Proteomes" id="UP000785200"/>
    </source>
</evidence>
<dbReference type="EMBL" id="VNKQ01000013">
    <property type="protein sequence ID" value="KAG0647407.1"/>
    <property type="molecule type" value="Genomic_DNA"/>
</dbReference>
<name>A0A9P6VGK4_9HELO</name>
<reference evidence="1" key="1">
    <citation type="submission" date="2019-07" db="EMBL/GenBank/DDBJ databases">
        <title>Hyphodiscus hymeniophilus genome sequencing and assembly.</title>
        <authorList>
            <person name="Kramer G."/>
            <person name="Nodwell J."/>
        </authorList>
    </citation>
    <scope>NUCLEOTIDE SEQUENCE</scope>
    <source>
        <strain evidence="1">ATCC 34498</strain>
    </source>
</reference>
<dbReference type="OrthoDB" id="2593732at2759"/>
<dbReference type="AlphaFoldDB" id="A0A9P6VGK4"/>
<comment type="caution">
    <text evidence="1">The sequence shown here is derived from an EMBL/GenBank/DDBJ whole genome shotgun (WGS) entry which is preliminary data.</text>
</comment>
<organism evidence="1 2">
    <name type="scientific">Hyphodiscus hymeniophilus</name>
    <dbReference type="NCBI Taxonomy" id="353542"/>
    <lineage>
        <taxon>Eukaryota</taxon>
        <taxon>Fungi</taxon>
        <taxon>Dikarya</taxon>
        <taxon>Ascomycota</taxon>
        <taxon>Pezizomycotina</taxon>
        <taxon>Leotiomycetes</taxon>
        <taxon>Helotiales</taxon>
        <taxon>Hyphodiscaceae</taxon>
        <taxon>Hyphodiscus</taxon>
    </lineage>
</organism>
<evidence type="ECO:0000313" key="1">
    <source>
        <dbReference type="EMBL" id="KAG0647407.1"/>
    </source>
</evidence>
<protein>
    <submittedName>
        <fullName evidence="1">Uncharacterized protein</fullName>
    </submittedName>
</protein>
<proteinExistence type="predicted"/>
<gene>
    <name evidence="1" type="ORF">D0Z07_7185</name>
</gene>